<keyword evidence="1" id="KW-0812">Transmembrane</keyword>
<feature type="transmembrane region" description="Helical" evidence="1">
    <location>
        <begin position="115"/>
        <end position="135"/>
    </location>
</feature>
<keyword evidence="1" id="KW-1133">Transmembrane helix</keyword>
<evidence type="ECO:0000313" key="3">
    <source>
        <dbReference type="Proteomes" id="UP001501079"/>
    </source>
</evidence>
<dbReference type="EMBL" id="BAABBW010000005">
    <property type="protein sequence ID" value="GAA4178796.1"/>
    <property type="molecule type" value="Genomic_DNA"/>
</dbReference>
<feature type="transmembrane region" description="Helical" evidence="1">
    <location>
        <begin position="29"/>
        <end position="51"/>
    </location>
</feature>
<organism evidence="2 3">
    <name type="scientific">Gryllotalpicola koreensis</name>
    <dbReference type="NCBI Taxonomy" id="993086"/>
    <lineage>
        <taxon>Bacteria</taxon>
        <taxon>Bacillati</taxon>
        <taxon>Actinomycetota</taxon>
        <taxon>Actinomycetes</taxon>
        <taxon>Micrococcales</taxon>
        <taxon>Microbacteriaceae</taxon>
        <taxon>Gryllotalpicola</taxon>
    </lineage>
</organism>
<name>A0ABP8A6J3_9MICO</name>
<feature type="transmembrane region" description="Helical" evidence="1">
    <location>
        <begin position="63"/>
        <end position="83"/>
    </location>
</feature>
<dbReference type="RefSeq" id="WP_344755839.1">
    <property type="nucleotide sequence ID" value="NZ_BAABBW010000005.1"/>
</dbReference>
<gene>
    <name evidence="2" type="ORF">GCM10022287_29810</name>
</gene>
<evidence type="ECO:0000256" key="1">
    <source>
        <dbReference type="SAM" id="Phobius"/>
    </source>
</evidence>
<comment type="caution">
    <text evidence="2">The sequence shown here is derived from an EMBL/GenBank/DDBJ whole genome shotgun (WGS) entry which is preliminary data.</text>
</comment>
<keyword evidence="1" id="KW-0472">Membrane</keyword>
<feature type="transmembrane region" description="Helical" evidence="1">
    <location>
        <begin position="90"/>
        <end position="109"/>
    </location>
</feature>
<keyword evidence="3" id="KW-1185">Reference proteome</keyword>
<proteinExistence type="predicted"/>
<protein>
    <submittedName>
        <fullName evidence="2">Uncharacterized protein</fullName>
    </submittedName>
</protein>
<dbReference type="Proteomes" id="UP001501079">
    <property type="component" value="Unassembled WGS sequence"/>
</dbReference>
<evidence type="ECO:0000313" key="2">
    <source>
        <dbReference type="EMBL" id="GAA4178796.1"/>
    </source>
</evidence>
<sequence length="143" mass="15248">MTVNAASPAVTHDDGVQNQSFVGFLARRVPTAVGALLVTLLALLVFLFWAYTLVVTWIGHGELSTPLFQTTVAALLVGGVAFYARKTVGWIWLLIIAAAWCVVSMLPLIAIVQVLLQAALVALMVAAAVYAVVAAERAEQPRF</sequence>
<accession>A0ABP8A6J3</accession>
<reference evidence="3" key="1">
    <citation type="journal article" date="2019" name="Int. J. Syst. Evol. Microbiol.">
        <title>The Global Catalogue of Microorganisms (GCM) 10K type strain sequencing project: providing services to taxonomists for standard genome sequencing and annotation.</title>
        <authorList>
            <consortium name="The Broad Institute Genomics Platform"/>
            <consortium name="The Broad Institute Genome Sequencing Center for Infectious Disease"/>
            <person name="Wu L."/>
            <person name="Ma J."/>
        </authorList>
    </citation>
    <scope>NUCLEOTIDE SEQUENCE [LARGE SCALE GENOMIC DNA]</scope>
    <source>
        <strain evidence="3">JCM 17591</strain>
    </source>
</reference>